<dbReference type="OrthoDB" id="188741at2759"/>
<dbReference type="PANTHER" id="PTHR16275:SF8">
    <property type="entry name" value="COILED-COIL DOMAIN-CONTAINING PROTEIN 40"/>
    <property type="match status" value="1"/>
</dbReference>
<gene>
    <name evidence="3" type="ORF">PSYICH_LOCUS2345</name>
</gene>
<feature type="coiled-coil region" evidence="1">
    <location>
        <begin position="401"/>
        <end position="463"/>
    </location>
</feature>
<proteinExistence type="predicted"/>
<name>A0A9P0CHT6_9CUCU</name>
<sequence>MSESKEVVETQSTNDSEPKEKIDFNNFLLTPDHPLLEPFQRALKEHLQIQIARIKEDLYEIEDDVKRKETEIVDVGVQAYEVQQQVCYQQRVLDNLINKIQKVSEDQEKEELELHRNTKELKELQNKLFQTEKNNREMVVEIDSVTAMNQHLLESETKIESHITINKRMADKSRQDNDQLAKEKRRQDYLIHYLLTDIWNLETEIETSKLQISLKEEELEDLEQRSALGNTNITALQSELKALMFSWTSVVAAVSNRDKGLECLNQELNKQQERHKDVLTEIGQSRKEIKKEQLEHQTFTALKERVLEDIKMSQGQIEEQIIQKKCLDEEVHSVKMVIDRLDNDIKVCKQESHMKTLAYNKIEQDYKRMAARKYKIDQEIFKCIQGEIENDVYGKKAKKMLKDLADKKRDVEVILNEVENKKSGLHSEIESQKFKIEELTRINEETKEEMGKLDEVARKMKTEIEKFELLYRKKEKHVLTLNEKLEQKLAAKDLDKIARAEMKIIDLTKLTEECQQAIKSLQVFWMREQKNILAVAKDRQEQIHNISVLRKQVLILEQKNVRMCDEIEELKKNEERTQHRINVLTNKTSILNEWVNNKKNKKQNLDKSNTLLQNEFESKLQEAELEVLKLEGDIADIEDDKLNLSKELIEINREGLEWEKKFHMTKEFVNKNNKFGEVNNMRQEIHKMEVIYGGLKRSQDKLVRELKNCVWRRDAMYFESEVRQKTEKSKKNADKIRINFQKKLDNVKNQIKQVKTETQSMKAKYKHDEDKIKEINKQIEIMLKEPVFNKDYKGLLRHKLDEMKINRQLKFELLVFKQRKANMHSLIAKNRTPFTLYKKDEDLISEYQKAKEINNKLLKIADDLRQSFTDKANDFIKMRNTLSIVALCMYT</sequence>
<dbReference type="InterPro" id="IPR037386">
    <property type="entry name" value="CCDC40"/>
</dbReference>
<dbReference type="GO" id="GO:0005737">
    <property type="term" value="C:cytoplasm"/>
    <property type="evidence" value="ECO:0007669"/>
    <property type="project" value="TreeGrafter"/>
</dbReference>
<evidence type="ECO:0000256" key="2">
    <source>
        <dbReference type="SAM" id="MobiDB-lite"/>
    </source>
</evidence>
<evidence type="ECO:0000313" key="3">
    <source>
        <dbReference type="EMBL" id="CAH1101656.1"/>
    </source>
</evidence>
<accession>A0A9P0CHT6</accession>
<organism evidence="3 4">
    <name type="scientific">Psylliodes chrysocephalus</name>
    <dbReference type="NCBI Taxonomy" id="3402493"/>
    <lineage>
        <taxon>Eukaryota</taxon>
        <taxon>Metazoa</taxon>
        <taxon>Ecdysozoa</taxon>
        <taxon>Arthropoda</taxon>
        <taxon>Hexapoda</taxon>
        <taxon>Insecta</taxon>
        <taxon>Pterygota</taxon>
        <taxon>Neoptera</taxon>
        <taxon>Endopterygota</taxon>
        <taxon>Coleoptera</taxon>
        <taxon>Polyphaga</taxon>
        <taxon>Cucujiformia</taxon>
        <taxon>Chrysomeloidea</taxon>
        <taxon>Chrysomelidae</taxon>
        <taxon>Galerucinae</taxon>
        <taxon>Alticini</taxon>
        <taxon>Psylliodes</taxon>
    </lineage>
</organism>
<feature type="coiled-coil region" evidence="1">
    <location>
        <begin position="737"/>
        <end position="785"/>
    </location>
</feature>
<evidence type="ECO:0000313" key="4">
    <source>
        <dbReference type="Proteomes" id="UP001153636"/>
    </source>
</evidence>
<evidence type="ECO:0000256" key="1">
    <source>
        <dbReference type="SAM" id="Coils"/>
    </source>
</evidence>
<keyword evidence="4" id="KW-1185">Reference proteome</keyword>
<evidence type="ECO:0008006" key="5">
    <source>
        <dbReference type="Google" id="ProtNLM"/>
    </source>
</evidence>
<dbReference type="EMBL" id="OV651823">
    <property type="protein sequence ID" value="CAH1101656.1"/>
    <property type="molecule type" value="Genomic_DNA"/>
</dbReference>
<dbReference type="Proteomes" id="UP001153636">
    <property type="component" value="Chromosome 11"/>
</dbReference>
<dbReference type="GO" id="GO:0035082">
    <property type="term" value="P:axoneme assembly"/>
    <property type="evidence" value="ECO:0007669"/>
    <property type="project" value="InterPro"/>
</dbReference>
<feature type="coiled-coil region" evidence="1">
    <location>
        <begin position="553"/>
        <end position="654"/>
    </location>
</feature>
<feature type="region of interest" description="Disordered" evidence="2">
    <location>
        <begin position="1"/>
        <end position="21"/>
    </location>
</feature>
<feature type="coiled-coil region" evidence="1">
    <location>
        <begin position="44"/>
        <end position="141"/>
    </location>
</feature>
<keyword evidence="1" id="KW-0175">Coiled coil</keyword>
<protein>
    <recommendedName>
        <fullName evidence="5">Coiled-coil domain-containing protein 40</fullName>
    </recommendedName>
</protein>
<dbReference type="AlphaFoldDB" id="A0A9P0CHT6"/>
<dbReference type="PANTHER" id="PTHR16275">
    <property type="entry name" value="COILED-COIL DOMAIN-CONTAINING PROTEIN 40"/>
    <property type="match status" value="1"/>
</dbReference>
<reference evidence="3" key="1">
    <citation type="submission" date="2022-01" db="EMBL/GenBank/DDBJ databases">
        <authorList>
            <person name="King R."/>
        </authorList>
    </citation>
    <scope>NUCLEOTIDE SEQUENCE</scope>
</reference>